<sequence>MTSWQSVIQDRIVNSECINGLAVLTAYHTKCIYSYGELAQLSEIDASEFRHLSNIFDTTTITESTIKLPKIARNYVVFYKSLSSLHAISPQKKYLTLASFPLGIILITYTSQETIKQIEDFVDILRR</sequence>
<dbReference type="OrthoDB" id="10427815at2759"/>
<keyword evidence="2" id="KW-1185">Reference proteome</keyword>
<dbReference type="Proteomes" id="UP000789572">
    <property type="component" value="Unassembled WGS sequence"/>
</dbReference>
<organism evidence="1 2">
    <name type="scientific">Paraglomus occultum</name>
    <dbReference type="NCBI Taxonomy" id="144539"/>
    <lineage>
        <taxon>Eukaryota</taxon>
        <taxon>Fungi</taxon>
        <taxon>Fungi incertae sedis</taxon>
        <taxon>Mucoromycota</taxon>
        <taxon>Glomeromycotina</taxon>
        <taxon>Glomeromycetes</taxon>
        <taxon>Paraglomerales</taxon>
        <taxon>Paraglomeraceae</taxon>
        <taxon>Paraglomus</taxon>
    </lineage>
</organism>
<reference evidence="1" key="1">
    <citation type="submission" date="2021-06" db="EMBL/GenBank/DDBJ databases">
        <authorList>
            <person name="Kallberg Y."/>
            <person name="Tangrot J."/>
            <person name="Rosling A."/>
        </authorList>
    </citation>
    <scope>NUCLEOTIDE SEQUENCE</scope>
    <source>
        <strain evidence="1">IA702</strain>
    </source>
</reference>
<dbReference type="AlphaFoldDB" id="A0A9N9F1Q7"/>
<comment type="caution">
    <text evidence="1">The sequence shown here is derived from an EMBL/GenBank/DDBJ whole genome shotgun (WGS) entry which is preliminary data.</text>
</comment>
<gene>
    <name evidence="1" type="ORF">POCULU_LOCUS2641</name>
</gene>
<proteinExistence type="predicted"/>
<dbReference type="EMBL" id="CAJVPJ010000256">
    <property type="protein sequence ID" value="CAG8502408.1"/>
    <property type="molecule type" value="Genomic_DNA"/>
</dbReference>
<name>A0A9N9F1Q7_9GLOM</name>
<evidence type="ECO:0000313" key="1">
    <source>
        <dbReference type="EMBL" id="CAG8502408.1"/>
    </source>
</evidence>
<protein>
    <submittedName>
        <fullName evidence="1">8213_t:CDS:1</fullName>
    </submittedName>
</protein>
<accession>A0A9N9F1Q7</accession>
<evidence type="ECO:0000313" key="2">
    <source>
        <dbReference type="Proteomes" id="UP000789572"/>
    </source>
</evidence>